<dbReference type="SUPFAM" id="SSF47413">
    <property type="entry name" value="lambda repressor-like DNA-binding domains"/>
    <property type="match status" value="1"/>
</dbReference>
<evidence type="ECO:0000313" key="6">
    <source>
        <dbReference type="Proteomes" id="UP000265962"/>
    </source>
</evidence>
<dbReference type="Gene3D" id="1.10.260.40">
    <property type="entry name" value="lambda repressor-like DNA-binding domains"/>
    <property type="match status" value="1"/>
</dbReference>
<proteinExistence type="predicted"/>
<dbReference type="Pfam" id="PF13377">
    <property type="entry name" value="Peripla_BP_3"/>
    <property type="match status" value="1"/>
</dbReference>
<dbReference type="Proteomes" id="UP000265962">
    <property type="component" value="Unassembled WGS sequence"/>
</dbReference>
<dbReference type="GO" id="GO:0003700">
    <property type="term" value="F:DNA-binding transcription factor activity"/>
    <property type="evidence" value="ECO:0007669"/>
    <property type="project" value="TreeGrafter"/>
</dbReference>
<dbReference type="SUPFAM" id="SSF53822">
    <property type="entry name" value="Periplasmic binding protein-like I"/>
    <property type="match status" value="1"/>
</dbReference>
<dbReference type="EMBL" id="OMOH01000001">
    <property type="protein sequence ID" value="SPF67025.1"/>
    <property type="molecule type" value="Genomic_DNA"/>
</dbReference>
<dbReference type="Pfam" id="PF00356">
    <property type="entry name" value="LacI"/>
    <property type="match status" value="1"/>
</dbReference>
<dbReference type="PANTHER" id="PTHR30146:SF109">
    <property type="entry name" value="HTH-TYPE TRANSCRIPTIONAL REGULATOR GALS"/>
    <property type="match status" value="1"/>
</dbReference>
<keyword evidence="6" id="KW-1185">Reference proteome</keyword>
<evidence type="ECO:0000313" key="5">
    <source>
        <dbReference type="EMBL" id="SPF67025.1"/>
    </source>
</evidence>
<reference evidence="6" key="1">
    <citation type="submission" date="2018-02" db="EMBL/GenBank/DDBJ databases">
        <authorList>
            <person name="Hornung B."/>
        </authorList>
    </citation>
    <scope>NUCLEOTIDE SEQUENCE [LARGE SCALE GENOMIC DNA]</scope>
</reference>
<dbReference type="CDD" id="cd01392">
    <property type="entry name" value="HTH_LacI"/>
    <property type="match status" value="1"/>
</dbReference>
<keyword evidence="1" id="KW-0805">Transcription regulation</keyword>
<evidence type="ECO:0000256" key="3">
    <source>
        <dbReference type="ARBA" id="ARBA00023163"/>
    </source>
</evidence>
<protein>
    <submittedName>
        <fullName evidence="5">LacI-type HTH domain</fullName>
    </submittedName>
</protein>
<dbReference type="PANTHER" id="PTHR30146">
    <property type="entry name" value="LACI-RELATED TRANSCRIPTIONAL REPRESSOR"/>
    <property type="match status" value="1"/>
</dbReference>
<evidence type="ECO:0000259" key="4">
    <source>
        <dbReference type="PROSITE" id="PS50932"/>
    </source>
</evidence>
<dbReference type="SMART" id="SM00354">
    <property type="entry name" value="HTH_LACI"/>
    <property type="match status" value="1"/>
</dbReference>
<name>A0A375I1K0_9ACTN</name>
<dbReference type="OrthoDB" id="37081at2"/>
<evidence type="ECO:0000256" key="2">
    <source>
        <dbReference type="ARBA" id="ARBA00023125"/>
    </source>
</evidence>
<dbReference type="InterPro" id="IPR000843">
    <property type="entry name" value="HTH_LacI"/>
</dbReference>
<accession>A0A375I1K0</accession>
<dbReference type="RefSeq" id="WP_119714337.1">
    <property type="nucleotide sequence ID" value="NZ_OMOH01000001.1"/>
</dbReference>
<dbReference type="GO" id="GO:0000976">
    <property type="term" value="F:transcription cis-regulatory region binding"/>
    <property type="evidence" value="ECO:0007669"/>
    <property type="project" value="TreeGrafter"/>
</dbReference>
<dbReference type="InterPro" id="IPR028082">
    <property type="entry name" value="Peripla_BP_I"/>
</dbReference>
<dbReference type="AlphaFoldDB" id="A0A375I1K0"/>
<dbReference type="InterPro" id="IPR010982">
    <property type="entry name" value="Lambda_DNA-bd_dom_sf"/>
</dbReference>
<gene>
    <name evidence="5" type="ORF">PROPJV5_0033</name>
</gene>
<organism evidence="5 6">
    <name type="scientific">Propionibacterium ruminifibrarum</name>
    <dbReference type="NCBI Taxonomy" id="1962131"/>
    <lineage>
        <taxon>Bacteria</taxon>
        <taxon>Bacillati</taxon>
        <taxon>Actinomycetota</taxon>
        <taxon>Actinomycetes</taxon>
        <taxon>Propionibacteriales</taxon>
        <taxon>Propionibacteriaceae</taxon>
        <taxon>Propionibacterium</taxon>
    </lineage>
</organism>
<keyword evidence="3" id="KW-0804">Transcription</keyword>
<dbReference type="CDD" id="cd06267">
    <property type="entry name" value="PBP1_LacI_sugar_binding-like"/>
    <property type="match status" value="1"/>
</dbReference>
<evidence type="ECO:0000256" key="1">
    <source>
        <dbReference type="ARBA" id="ARBA00023015"/>
    </source>
</evidence>
<dbReference type="PROSITE" id="PS50932">
    <property type="entry name" value="HTH_LACI_2"/>
    <property type="match status" value="1"/>
</dbReference>
<sequence>MVKPHRPTQVDVARLAGTSRQTVSLVALDDPRVSPATRERVLAAMRELDYQPNIAARALAAHNSRFIGIVLTDITNPFYADLCGELRNRCEMLNLVPLIAVSGHDRDTCLMSAERFIHMGIEGLALVSPPLDTDDLHRIGAQVPTTLLTHNEGPEQVDLVHCDDEAGARMATGHLLSQGYDPVVYLGFDRAVPGDSAAARRLGFCQEMRHQGREPLVIDLLSTSAENAVAGVLDTFGAGTGFCCHNDDIALAAMGVLVDRGLRVGGDCGVTGFDDSRIASHPAVSLTSIDPRTTELAEAAMVLLSERIAGRAEQAEQVFAPSLVPRGSSNPGTA</sequence>
<dbReference type="InterPro" id="IPR046335">
    <property type="entry name" value="LacI/GalR-like_sensor"/>
</dbReference>
<feature type="domain" description="HTH lacI-type" evidence="4">
    <location>
        <begin position="7"/>
        <end position="61"/>
    </location>
</feature>
<dbReference type="Gene3D" id="3.40.50.2300">
    <property type="match status" value="2"/>
</dbReference>
<keyword evidence="2" id="KW-0238">DNA-binding</keyword>